<gene>
    <name evidence="2" type="ORF">OMM_08863</name>
</gene>
<dbReference type="Gene3D" id="3.30.70.1430">
    <property type="entry name" value="Multidrug efflux transporter AcrB pore domain"/>
    <property type="match status" value="1"/>
</dbReference>
<reference evidence="3" key="1">
    <citation type="submission" date="2012-11" db="EMBL/GenBank/DDBJ databases">
        <authorList>
            <person name="Lucero-Rivera Y.E."/>
            <person name="Tovar-Ramirez D."/>
        </authorList>
    </citation>
    <scope>NUCLEOTIDE SEQUENCE [LARGE SCALE GENOMIC DNA]</scope>
    <source>
        <strain evidence="3">Araruama</strain>
    </source>
</reference>
<dbReference type="EMBL" id="ATBP01000435">
    <property type="protein sequence ID" value="ETR70372.1"/>
    <property type="molecule type" value="Genomic_DNA"/>
</dbReference>
<feature type="transmembrane region" description="Helical" evidence="1">
    <location>
        <begin position="12"/>
        <end position="29"/>
    </location>
</feature>
<keyword evidence="1" id="KW-0812">Transmembrane</keyword>
<dbReference type="Proteomes" id="UP000189670">
    <property type="component" value="Unassembled WGS sequence"/>
</dbReference>
<protein>
    <recommendedName>
        <fullName evidence="4">Acriflavin resistance protein</fullName>
    </recommendedName>
</protein>
<accession>A0A1V1P667</accession>
<comment type="caution">
    <text evidence="2">The sequence shown here is derived from an EMBL/GenBank/DDBJ whole genome shotgun (WGS) entry which is preliminary data.</text>
</comment>
<name>A0A1V1P667_9BACT</name>
<organism evidence="2 3">
    <name type="scientific">Candidatus Magnetoglobus multicellularis str. Araruama</name>
    <dbReference type="NCBI Taxonomy" id="890399"/>
    <lineage>
        <taxon>Bacteria</taxon>
        <taxon>Pseudomonadati</taxon>
        <taxon>Thermodesulfobacteriota</taxon>
        <taxon>Desulfobacteria</taxon>
        <taxon>Desulfobacterales</taxon>
        <taxon>Desulfobacteraceae</taxon>
        <taxon>Candidatus Magnetoglobus</taxon>
    </lineage>
</organism>
<feature type="transmembrane region" description="Helical" evidence="1">
    <location>
        <begin position="138"/>
        <end position="163"/>
    </location>
</feature>
<dbReference type="Pfam" id="PF00873">
    <property type="entry name" value="ACR_tran"/>
    <property type="match status" value="1"/>
</dbReference>
<keyword evidence="1" id="KW-0472">Membrane</keyword>
<dbReference type="GO" id="GO:0042910">
    <property type="term" value="F:xenobiotic transmembrane transporter activity"/>
    <property type="evidence" value="ECO:0007669"/>
    <property type="project" value="TreeGrafter"/>
</dbReference>
<dbReference type="AlphaFoldDB" id="A0A1V1P667"/>
<keyword evidence="1" id="KW-1133">Transmembrane helix</keyword>
<dbReference type="Gene3D" id="1.20.1640.10">
    <property type="entry name" value="Multidrug efflux transporter AcrB transmembrane domain"/>
    <property type="match status" value="1"/>
</dbReference>
<evidence type="ECO:0008006" key="4">
    <source>
        <dbReference type="Google" id="ProtNLM"/>
    </source>
</evidence>
<dbReference type="PANTHER" id="PTHR32063:SF18">
    <property type="entry name" value="CATION EFFLUX SYSTEM PROTEIN"/>
    <property type="match status" value="1"/>
</dbReference>
<dbReference type="GO" id="GO:0005886">
    <property type="term" value="C:plasma membrane"/>
    <property type="evidence" value="ECO:0007669"/>
    <property type="project" value="TreeGrafter"/>
</dbReference>
<dbReference type="InterPro" id="IPR001036">
    <property type="entry name" value="Acrflvin-R"/>
</dbReference>
<dbReference type="SUPFAM" id="SSF82693">
    <property type="entry name" value="Multidrug efflux transporter AcrB pore domain, PN1, PN2, PC1 and PC2 subdomains"/>
    <property type="match status" value="1"/>
</dbReference>
<evidence type="ECO:0000313" key="3">
    <source>
        <dbReference type="Proteomes" id="UP000189670"/>
    </source>
</evidence>
<sequence length="172" mass="19069">MNIAEFAITKKTVTLVMCVMIIIGGILSFNKMGRLEDPEFVIKDAIVVTLYPGATPMEVAEEVTDTIETEIQQLPQLKEITSLSKAGISVIQVTIKEKYGRHSLPQIWDELRRRVGDAQMNLPPGVYPPIVNDNFGDVYGILLGVTFATILTLVVVPVFYGIFYRVPLTARA</sequence>
<proteinExistence type="predicted"/>
<evidence type="ECO:0000313" key="2">
    <source>
        <dbReference type="EMBL" id="ETR70372.1"/>
    </source>
</evidence>
<evidence type="ECO:0000256" key="1">
    <source>
        <dbReference type="SAM" id="Phobius"/>
    </source>
</evidence>
<dbReference type="PANTHER" id="PTHR32063">
    <property type="match status" value="1"/>
</dbReference>